<evidence type="ECO:0000313" key="2">
    <source>
        <dbReference type="Proteomes" id="UP001497680"/>
    </source>
</evidence>
<evidence type="ECO:0000313" key="1">
    <source>
        <dbReference type="EMBL" id="KAI6093647.1"/>
    </source>
</evidence>
<reference evidence="1 2" key="1">
    <citation type="journal article" date="2022" name="New Phytol.">
        <title>Ecological generalism drives hyperdiversity of secondary metabolite gene clusters in xylarialean endophytes.</title>
        <authorList>
            <person name="Franco M.E.E."/>
            <person name="Wisecaver J.H."/>
            <person name="Arnold A.E."/>
            <person name="Ju Y.M."/>
            <person name="Slot J.C."/>
            <person name="Ahrendt S."/>
            <person name="Moore L.P."/>
            <person name="Eastman K.E."/>
            <person name="Scott K."/>
            <person name="Konkel Z."/>
            <person name="Mondo S.J."/>
            <person name="Kuo A."/>
            <person name="Hayes R.D."/>
            <person name="Haridas S."/>
            <person name="Andreopoulos B."/>
            <person name="Riley R."/>
            <person name="LaButti K."/>
            <person name="Pangilinan J."/>
            <person name="Lipzen A."/>
            <person name="Amirebrahimi M."/>
            <person name="Yan J."/>
            <person name="Adam C."/>
            <person name="Keymanesh K."/>
            <person name="Ng V."/>
            <person name="Louie K."/>
            <person name="Northen T."/>
            <person name="Drula E."/>
            <person name="Henrissat B."/>
            <person name="Hsieh H.M."/>
            <person name="Youens-Clark K."/>
            <person name="Lutzoni F."/>
            <person name="Miadlikowska J."/>
            <person name="Eastwood D.C."/>
            <person name="Hamelin R.C."/>
            <person name="Grigoriev I.V."/>
            <person name="U'Ren J.M."/>
        </authorList>
    </citation>
    <scope>NUCLEOTIDE SEQUENCE [LARGE SCALE GENOMIC DNA]</scope>
    <source>
        <strain evidence="1 2">ER1909</strain>
    </source>
</reference>
<keyword evidence="2" id="KW-1185">Reference proteome</keyword>
<protein>
    <submittedName>
        <fullName evidence="1">Uncharacterized protein</fullName>
    </submittedName>
</protein>
<dbReference type="EMBL" id="MU394280">
    <property type="protein sequence ID" value="KAI6093647.1"/>
    <property type="molecule type" value="Genomic_DNA"/>
</dbReference>
<comment type="caution">
    <text evidence="1">The sequence shown here is derived from an EMBL/GenBank/DDBJ whole genome shotgun (WGS) entry which is preliminary data.</text>
</comment>
<sequence>MVNRVKYEPVTTDDEDIQKSNHHDSRPSKTRYLAPFIIAILTIVVAALTGISGFLWGRHFQKRLTTSEWFEFPGGEDITFQYEKIFAVSGEESQAQWDALFPIGLGFVQHPMISPNESCLAVYHQLHCLDTIRRGYWAAAQRPSPDQTVAPRHIRHCIDYLRQSLMCHADTNLEAIDADLGGTRGHGSSRKCRNFSQVTEWAVTWRTNNETVADIADLMN</sequence>
<accession>A0ACC0DLB1</accession>
<proteinExistence type="predicted"/>
<gene>
    <name evidence="1" type="ORF">F4821DRAFT_3110</name>
</gene>
<name>A0ACC0DLB1_9PEZI</name>
<organism evidence="1 2">
    <name type="scientific">Hypoxylon rubiginosum</name>
    <dbReference type="NCBI Taxonomy" id="110542"/>
    <lineage>
        <taxon>Eukaryota</taxon>
        <taxon>Fungi</taxon>
        <taxon>Dikarya</taxon>
        <taxon>Ascomycota</taxon>
        <taxon>Pezizomycotina</taxon>
        <taxon>Sordariomycetes</taxon>
        <taxon>Xylariomycetidae</taxon>
        <taxon>Xylariales</taxon>
        <taxon>Hypoxylaceae</taxon>
        <taxon>Hypoxylon</taxon>
    </lineage>
</organism>
<dbReference type="Proteomes" id="UP001497680">
    <property type="component" value="Unassembled WGS sequence"/>
</dbReference>